<keyword evidence="1" id="KW-0472">Membrane</keyword>
<proteinExistence type="predicted"/>
<sequence length="102" mass="11794">MMLALKVHLCKHWQCFHLCCTLEPSSALNGHSHGIEVAGTCVTFCSCLDLQVSPLQFRLKYHPKYALHIGVLVHVCMVKAFNFYFWSVKILPINRFKKMNRD</sequence>
<feature type="transmembrane region" description="Helical" evidence="1">
    <location>
        <begin position="65"/>
        <end position="86"/>
    </location>
</feature>
<evidence type="ECO:0000256" key="1">
    <source>
        <dbReference type="SAM" id="Phobius"/>
    </source>
</evidence>
<keyword evidence="1" id="KW-0812">Transmembrane</keyword>
<reference evidence="2" key="1">
    <citation type="submission" date="2019-12" db="EMBL/GenBank/DDBJ databases">
        <title>An insight into the sialome of adult female Ixodes ricinus ticks feeding for 6 days.</title>
        <authorList>
            <person name="Perner J."/>
            <person name="Ribeiro J.M.C."/>
        </authorList>
    </citation>
    <scope>NUCLEOTIDE SEQUENCE</scope>
    <source>
        <strain evidence="2">Semi-engorged</strain>
        <tissue evidence="2">Salivary glands</tissue>
    </source>
</reference>
<protein>
    <submittedName>
        <fullName evidence="2">Uncharacterized protein</fullName>
    </submittedName>
</protein>
<organism evidence="2">
    <name type="scientific">Ixodes ricinus</name>
    <name type="common">Common tick</name>
    <name type="synonym">Acarus ricinus</name>
    <dbReference type="NCBI Taxonomy" id="34613"/>
    <lineage>
        <taxon>Eukaryota</taxon>
        <taxon>Metazoa</taxon>
        <taxon>Ecdysozoa</taxon>
        <taxon>Arthropoda</taxon>
        <taxon>Chelicerata</taxon>
        <taxon>Arachnida</taxon>
        <taxon>Acari</taxon>
        <taxon>Parasitiformes</taxon>
        <taxon>Ixodida</taxon>
        <taxon>Ixodoidea</taxon>
        <taxon>Ixodidae</taxon>
        <taxon>Ixodinae</taxon>
        <taxon>Ixodes</taxon>
    </lineage>
</organism>
<name>A0A6B0UFL7_IXORI</name>
<keyword evidence="1" id="KW-1133">Transmembrane helix</keyword>
<accession>A0A6B0UFL7</accession>
<evidence type="ECO:0000313" key="2">
    <source>
        <dbReference type="EMBL" id="MXU88524.1"/>
    </source>
</evidence>
<dbReference type="AlphaFoldDB" id="A0A6B0UFL7"/>
<dbReference type="EMBL" id="GIFC01006441">
    <property type="protein sequence ID" value="MXU88524.1"/>
    <property type="molecule type" value="Transcribed_RNA"/>
</dbReference>